<name>L7U547_MYXSD</name>
<dbReference type="AlphaFoldDB" id="L7U547"/>
<dbReference type="HOGENOM" id="CLU_096022_0_0_7"/>
<dbReference type="RefSeq" id="WP_015346970.1">
    <property type="nucleotide sequence ID" value="NC_020126.1"/>
</dbReference>
<evidence type="ECO:0000313" key="2">
    <source>
        <dbReference type="Proteomes" id="UP000011131"/>
    </source>
</evidence>
<gene>
    <name evidence="1" type="ordered locus">MYSTI_01359</name>
</gene>
<reference evidence="1 2" key="1">
    <citation type="journal article" date="2013" name="Genome Announc.">
        <title>Complete genome sequence of Myxococcus stipitatus strain DSM 14675, a fruiting myxobacterium.</title>
        <authorList>
            <person name="Huntley S."/>
            <person name="Kneip S."/>
            <person name="Treuner-Lange A."/>
            <person name="Sogaard-Andersen L."/>
        </authorList>
    </citation>
    <scope>NUCLEOTIDE SEQUENCE [LARGE SCALE GENOMIC DNA]</scope>
    <source>
        <strain evidence="2">DSM 14675 / JCM 12634 / Mx s8</strain>
    </source>
</reference>
<evidence type="ECO:0000313" key="1">
    <source>
        <dbReference type="EMBL" id="AGC42707.1"/>
    </source>
</evidence>
<dbReference type="Proteomes" id="UP000011131">
    <property type="component" value="Chromosome"/>
</dbReference>
<organism evidence="1 2">
    <name type="scientific">Myxococcus stipitatus (strain DSM 14675 / JCM 12634 / Mx s8)</name>
    <dbReference type="NCBI Taxonomy" id="1278073"/>
    <lineage>
        <taxon>Bacteria</taxon>
        <taxon>Pseudomonadati</taxon>
        <taxon>Myxococcota</taxon>
        <taxon>Myxococcia</taxon>
        <taxon>Myxococcales</taxon>
        <taxon>Cystobacterineae</taxon>
        <taxon>Myxococcaceae</taxon>
        <taxon>Myxococcus</taxon>
    </lineage>
</organism>
<dbReference type="KEGG" id="msd:MYSTI_01359"/>
<accession>L7U547</accession>
<dbReference type="EMBL" id="CP004025">
    <property type="protein sequence ID" value="AGC42707.1"/>
    <property type="molecule type" value="Genomic_DNA"/>
</dbReference>
<protein>
    <submittedName>
        <fullName evidence="1">Putative lipoprotein</fullName>
    </submittedName>
</protein>
<dbReference type="OrthoDB" id="5510605at2"/>
<dbReference type="PROSITE" id="PS51257">
    <property type="entry name" value="PROKAR_LIPOPROTEIN"/>
    <property type="match status" value="1"/>
</dbReference>
<keyword evidence="1" id="KW-0449">Lipoprotein</keyword>
<keyword evidence="2" id="KW-1185">Reference proteome</keyword>
<proteinExistence type="predicted"/>
<dbReference type="PATRIC" id="fig|1278073.3.peg.1417"/>
<sequence length="194" mass="20227">MRAGGGRAALWVTLALGLACRSRTAEPAPDAGAARAPVTQETLPACEVLLPADVREAMLPGFTMKQERTCPTCGPLCIFRSASEKDVTVSVTWDCRPHYAQADPHALLAPSLQTGGEEIPALGRAAARRSPAQGMLQVMTWDDDTPCALVVTWLGGEPEQALDVARAALTATRPDVLQLGAPAAPTPPPDAGTP</sequence>
<dbReference type="STRING" id="1278073.MYSTI_01359"/>